<evidence type="ECO:0000256" key="1">
    <source>
        <dbReference type="ARBA" id="ARBA00004123"/>
    </source>
</evidence>
<feature type="region of interest" description="Disordered" evidence="6">
    <location>
        <begin position="84"/>
        <end position="129"/>
    </location>
</feature>
<dbReference type="PANTHER" id="PTHR31541:SF33">
    <property type="entry name" value="DUF313 DOMAIN PROTEIN"/>
    <property type="match status" value="1"/>
</dbReference>
<dbReference type="Proteomes" id="UP001157006">
    <property type="component" value="Chromosome 4"/>
</dbReference>
<dbReference type="SUPFAM" id="SSF101936">
    <property type="entry name" value="DNA-binding pseudobarrel domain"/>
    <property type="match status" value="1"/>
</dbReference>
<dbReference type="EMBL" id="OX451739">
    <property type="protein sequence ID" value="CAI8608139.1"/>
    <property type="molecule type" value="Genomic_DNA"/>
</dbReference>
<keyword evidence="5" id="KW-0539">Nucleus</keyword>
<name>A0AAV1AGJ7_VICFA</name>
<evidence type="ECO:0000256" key="5">
    <source>
        <dbReference type="ARBA" id="ARBA00023242"/>
    </source>
</evidence>
<organism evidence="7 8">
    <name type="scientific">Vicia faba</name>
    <name type="common">Broad bean</name>
    <name type="synonym">Faba vulgaris</name>
    <dbReference type="NCBI Taxonomy" id="3906"/>
    <lineage>
        <taxon>Eukaryota</taxon>
        <taxon>Viridiplantae</taxon>
        <taxon>Streptophyta</taxon>
        <taxon>Embryophyta</taxon>
        <taxon>Tracheophyta</taxon>
        <taxon>Spermatophyta</taxon>
        <taxon>Magnoliopsida</taxon>
        <taxon>eudicotyledons</taxon>
        <taxon>Gunneridae</taxon>
        <taxon>Pentapetalae</taxon>
        <taxon>rosids</taxon>
        <taxon>fabids</taxon>
        <taxon>Fabales</taxon>
        <taxon>Fabaceae</taxon>
        <taxon>Papilionoideae</taxon>
        <taxon>50 kb inversion clade</taxon>
        <taxon>NPAAA clade</taxon>
        <taxon>Hologalegina</taxon>
        <taxon>IRL clade</taxon>
        <taxon>Fabeae</taxon>
        <taxon>Vicia</taxon>
    </lineage>
</organism>
<reference evidence="7 8" key="1">
    <citation type="submission" date="2023-01" db="EMBL/GenBank/DDBJ databases">
        <authorList>
            <person name="Kreplak J."/>
        </authorList>
    </citation>
    <scope>NUCLEOTIDE SEQUENCE [LARGE SCALE GENOMIC DNA]</scope>
</reference>
<feature type="compositionally biased region" description="Basic residues" evidence="6">
    <location>
        <begin position="100"/>
        <end position="115"/>
    </location>
</feature>
<proteinExistence type="predicted"/>
<keyword evidence="2" id="KW-0805">Transcription regulation</keyword>
<comment type="subcellular location">
    <subcellularLocation>
        <location evidence="1">Nucleus</location>
    </subcellularLocation>
</comment>
<protein>
    <recommendedName>
        <fullName evidence="9">B3 domain-containing protein</fullName>
    </recommendedName>
</protein>
<keyword evidence="8" id="KW-1185">Reference proteome</keyword>
<evidence type="ECO:0000256" key="4">
    <source>
        <dbReference type="ARBA" id="ARBA00023163"/>
    </source>
</evidence>
<keyword evidence="4" id="KW-0804">Transcription</keyword>
<dbReference type="Gene3D" id="2.40.330.10">
    <property type="entry name" value="DNA-binding pseudobarrel domain"/>
    <property type="match status" value="1"/>
</dbReference>
<accession>A0AAV1AGJ7</accession>
<gene>
    <name evidence="7" type="ORF">VFH_IV069720</name>
</gene>
<sequence>MKKKIMAIEKINIYMQKLETMKKKFDPLPHFTLHSVLSQLSPQFYTEKELTQIEKVNQILYEEANIPLVSQNKVERREINNLKRCRPSNEASSMSDGGRRVKPKLAIKRKPRNHKRETLPSPPPPELPNHVNDIIKVLNGIDIKYIMCKTLCNTDLSYNNKRLSMPISQIRSDFLTEIEKSILEARDQEGKPATLKVTVLDPCLNEFSLHLKKWNMTTTSIYNLAQDWTKVLSKNNFRKNQKIDIWSFRVNDKLYFLLDTNESEEIEEREKSNKSIVISTTEEEKKSNVEDC</sequence>
<evidence type="ECO:0000313" key="8">
    <source>
        <dbReference type="Proteomes" id="UP001157006"/>
    </source>
</evidence>
<evidence type="ECO:0000256" key="3">
    <source>
        <dbReference type="ARBA" id="ARBA00023125"/>
    </source>
</evidence>
<feature type="compositionally biased region" description="Basic and acidic residues" evidence="6">
    <location>
        <begin position="282"/>
        <end position="292"/>
    </location>
</feature>
<evidence type="ECO:0000313" key="7">
    <source>
        <dbReference type="EMBL" id="CAI8608139.1"/>
    </source>
</evidence>
<feature type="region of interest" description="Disordered" evidence="6">
    <location>
        <begin position="268"/>
        <end position="292"/>
    </location>
</feature>
<dbReference type="PANTHER" id="PTHR31541">
    <property type="entry name" value="B3 DOMAIN PLANT PROTEIN-RELATED"/>
    <property type="match status" value="1"/>
</dbReference>
<dbReference type="InterPro" id="IPR015300">
    <property type="entry name" value="DNA-bd_pseudobarrel_sf"/>
</dbReference>
<dbReference type="Pfam" id="PF03754">
    <property type="entry name" value="At2g31720-like"/>
    <property type="match status" value="1"/>
</dbReference>
<evidence type="ECO:0000256" key="2">
    <source>
        <dbReference type="ARBA" id="ARBA00023015"/>
    </source>
</evidence>
<dbReference type="GO" id="GO:0005634">
    <property type="term" value="C:nucleus"/>
    <property type="evidence" value="ECO:0007669"/>
    <property type="project" value="UniProtKB-SubCell"/>
</dbReference>
<evidence type="ECO:0008006" key="9">
    <source>
        <dbReference type="Google" id="ProtNLM"/>
    </source>
</evidence>
<keyword evidence="3" id="KW-0238">DNA-binding</keyword>
<evidence type="ECO:0000256" key="6">
    <source>
        <dbReference type="SAM" id="MobiDB-lite"/>
    </source>
</evidence>
<dbReference type="GO" id="GO:0003677">
    <property type="term" value="F:DNA binding"/>
    <property type="evidence" value="ECO:0007669"/>
    <property type="project" value="UniProtKB-KW"/>
</dbReference>
<dbReference type="AlphaFoldDB" id="A0AAV1AGJ7"/>
<dbReference type="InterPro" id="IPR005508">
    <property type="entry name" value="At2g31720-like"/>
</dbReference>